<protein>
    <submittedName>
        <fullName evidence="2">Uncharacterized protein</fullName>
    </submittedName>
</protein>
<gene>
    <name evidence="2" type="ORF">CI610_00172</name>
</gene>
<feature type="region of interest" description="Disordered" evidence="1">
    <location>
        <begin position="218"/>
        <end position="431"/>
    </location>
</feature>
<feature type="compositionally biased region" description="Polar residues" evidence="1">
    <location>
        <begin position="293"/>
        <end position="308"/>
    </location>
</feature>
<feature type="compositionally biased region" description="Polar residues" evidence="1">
    <location>
        <begin position="334"/>
        <end position="347"/>
    </location>
</feature>
<evidence type="ECO:0000313" key="2">
    <source>
        <dbReference type="EMBL" id="PJE80829.1"/>
    </source>
</evidence>
<feature type="region of interest" description="Disordered" evidence="1">
    <location>
        <begin position="1"/>
        <end position="51"/>
    </location>
</feature>
<accession>A0A2H9TCC0</accession>
<feature type="compositionally biased region" description="Basic and acidic residues" evidence="1">
    <location>
        <begin position="251"/>
        <end position="278"/>
    </location>
</feature>
<evidence type="ECO:0000256" key="1">
    <source>
        <dbReference type="SAM" id="MobiDB-lite"/>
    </source>
</evidence>
<proteinExistence type="predicted"/>
<feature type="compositionally biased region" description="Polar residues" evidence="1">
    <location>
        <begin position="1"/>
        <end position="10"/>
    </location>
</feature>
<organism evidence="2">
    <name type="scientific">invertebrate metagenome</name>
    <dbReference type="NCBI Taxonomy" id="1711999"/>
    <lineage>
        <taxon>unclassified sequences</taxon>
        <taxon>metagenomes</taxon>
        <taxon>organismal metagenomes</taxon>
    </lineage>
</organism>
<name>A0A2H9TCC0_9ZZZZ</name>
<dbReference type="EMBL" id="NSIT01000004">
    <property type="protein sequence ID" value="PJE80829.1"/>
    <property type="molecule type" value="Genomic_DNA"/>
</dbReference>
<comment type="caution">
    <text evidence="2">The sequence shown here is derived from an EMBL/GenBank/DDBJ whole genome shotgun (WGS) entry which is preliminary data.</text>
</comment>
<feature type="compositionally biased region" description="Basic and acidic residues" evidence="1">
    <location>
        <begin position="358"/>
        <end position="420"/>
    </location>
</feature>
<dbReference type="AlphaFoldDB" id="A0A2H9TCC0"/>
<sequence>MDGPDSSSGKFTPVQPIAYDDALSDMTADTETNRPVNEDLSVKPTEGQSLLGDKQYLSPSVEKPRQQIFDRKISGMTRAQQKMQCQLCLANYKTAITQMACRSEQQNQAQRIPVEVFYEYPNGKIISLVPLPEPLPSDLPSSPDIASIRSGLVNKMNDFRPDEELLMQWKASSTSQEIKLKNDAIMFPLDELFSVASVQSPSAATGITSGYLSDARETGKIEDYESGPLGTEQSEYQPETVDSGRYLVRARPVDDVSLTEKDNRKDKTKKERNIRAKPDNLPTPGVRKKESKSPVSKISEEASSSQRLPSELDELEHFEIAMGFPEDDELLGDGQNSEVNHSVFSEQESPEELSSGLQEREDDRFVKPKVSPEKMVKTDRTNGQKARYFEQKEKFPKRSAEKIEPRHSVKTPEKSVRQEPRQSSVSATDEAGYQQADWKVFANVPITDQTDDATVKAVEKIEGELEHVFNKWYDELSQDNKYGDLTKPLQILIGAGLKAQKPEWFDWNHTNRGRKPILSQIEMLKPKEGQVIPPDEFKSALTSVDRMLKKHFDHVHNPHLKEKTKSFFDQLYEMSSQVKKPDSDGSGAISRAAWENDNDYSSVFAPAVIEQLRKEYQDSFNTDRESLTTSEIRDKVLDNLAEPELETDVIQIPSEKVEKGGGGVAWQVDFNDEPPVKPIPDRFARQTGRKDEAIRKVEEKQYNQQKKSYENIELTETEEKLSRQCVLVLGWRQQVAGSLASEVFKSVLPALRLEIQKLEHENSGQPLSEVNKVDLAIKLMKKELGK</sequence>
<reference evidence="2" key="1">
    <citation type="journal article" date="2017" name="Appl. Environ. Microbiol.">
        <title>Molecular characterization of an Endozoicomonas-like organism causing infection in king scallop Pecten maximus L.</title>
        <authorList>
            <person name="Cano I."/>
            <person name="van Aerle R."/>
            <person name="Ross S."/>
            <person name="Verner-Jeffreys D.W."/>
            <person name="Paley R.K."/>
            <person name="Rimmer G."/>
            <person name="Ryder D."/>
            <person name="Hooper P."/>
            <person name="Stone D."/>
            <person name="Feist S.W."/>
        </authorList>
    </citation>
    <scope>NUCLEOTIDE SEQUENCE</scope>
</reference>